<sequence>MTILSYVLQGLLIFMFLFAGMSKIVGSAMQVQAFKQLRLPQWFRVVTGLTTMVGVIGLIIGFWNKELIALAALWIACIMVGAVISHIRVKHPFKQMVAAIVLLVLALILAFIQ</sequence>
<evidence type="ECO:0000256" key="1">
    <source>
        <dbReference type="ARBA" id="ARBA00004141"/>
    </source>
</evidence>
<reference evidence="6 7" key="1">
    <citation type="submission" date="2019-07" db="EMBL/GenBank/DDBJ databases">
        <authorList>
            <person name="Kim J."/>
        </authorList>
    </citation>
    <scope>NUCLEOTIDE SEQUENCE [LARGE SCALE GENOMIC DNA]</scope>
    <source>
        <strain evidence="6 7">N4</strain>
    </source>
</reference>
<keyword evidence="2 5" id="KW-0812">Transmembrane</keyword>
<dbReference type="OrthoDB" id="2454358at2"/>
<dbReference type="InterPro" id="IPR032808">
    <property type="entry name" value="DoxX"/>
</dbReference>
<dbReference type="AlphaFoldDB" id="A0A559IVQ2"/>
<comment type="subcellular location">
    <subcellularLocation>
        <location evidence="1">Membrane</location>
        <topology evidence="1">Multi-pass membrane protein</topology>
    </subcellularLocation>
</comment>
<organism evidence="6 7">
    <name type="scientific">Paenibacillus agilis</name>
    <dbReference type="NCBI Taxonomy" id="3020863"/>
    <lineage>
        <taxon>Bacteria</taxon>
        <taxon>Bacillati</taxon>
        <taxon>Bacillota</taxon>
        <taxon>Bacilli</taxon>
        <taxon>Bacillales</taxon>
        <taxon>Paenibacillaceae</taxon>
        <taxon>Paenibacillus</taxon>
    </lineage>
</organism>
<name>A0A559IVQ2_9BACL</name>
<evidence type="ECO:0000313" key="7">
    <source>
        <dbReference type="Proteomes" id="UP000318102"/>
    </source>
</evidence>
<dbReference type="EMBL" id="VNJK01000001">
    <property type="protein sequence ID" value="TVX91722.1"/>
    <property type="molecule type" value="Genomic_DNA"/>
</dbReference>
<dbReference type="Proteomes" id="UP000318102">
    <property type="component" value="Unassembled WGS sequence"/>
</dbReference>
<accession>A0A559IVQ2</accession>
<gene>
    <name evidence="6" type="ORF">FPZ44_00800</name>
</gene>
<dbReference type="Pfam" id="PF13564">
    <property type="entry name" value="DoxX_2"/>
    <property type="match status" value="1"/>
</dbReference>
<evidence type="ECO:0000256" key="4">
    <source>
        <dbReference type="ARBA" id="ARBA00023136"/>
    </source>
</evidence>
<dbReference type="GO" id="GO:0016020">
    <property type="term" value="C:membrane"/>
    <property type="evidence" value="ECO:0007669"/>
    <property type="project" value="UniProtKB-SubCell"/>
</dbReference>
<feature type="transmembrane region" description="Helical" evidence="5">
    <location>
        <begin position="6"/>
        <end position="29"/>
    </location>
</feature>
<dbReference type="RefSeq" id="WP_144986499.1">
    <property type="nucleotide sequence ID" value="NZ_VNJK01000001.1"/>
</dbReference>
<keyword evidence="4 5" id="KW-0472">Membrane</keyword>
<keyword evidence="3 5" id="KW-1133">Transmembrane helix</keyword>
<protein>
    <submittedName>
        <fullName evidence="6">DoxX family protein</fullName>
    </submittedName>
</protein>
<evidence type="ECO:0000256" key="5">
    <source>
        <dbReference type="SAM" id="Phobius"/>
    </source>
</evidence>
<feature type="transmembrane region" description="Helical" evidence="5">
    <location>
        <begin position="96"/>
        <end position="112"/>
    </location>
</feature>
<keyword evidence="7" id="KW-1185">Reference proteome</keyword>
<feature type="transmembrane region" description="Helical" evidence="5">
    <location>
        <begin position="67"/>
        <end position="84"/>
    </location>
</feature>
<proteinExistence type="predicted"/>
<comment type="caution">
    <text evidence="6">The sequence shown here is derived from an EMBL/GenBank/DDBJ whole genome shotgun (WGS) entry which is preliminary data.</text>
</comment>
<evidence type="ECO:0000256" key="2">
    <source>
        <dbReference type="ARBA" id="ARBA00022692"/>
    </source>
</evidence>
<feature type="transmembrane region" description="Helical" evidence="5">
    <location>
        <begin position="41"/>
        <end position="61"/>
    </location>
</feature>
<evidence type="ECO:0000313" key="6">
    <source>
        <dbReference type="EMBL" id="TVX91722.1"/>
    </source>
</evidence>
<evidence type="ECO:0000256" key="3">
    <source>
        <dbReference type="ARBA" id="ARBA00022989"/>
    </source>
</evidence>